<dbReference type="PROSITE" id="PS00175">
    <property type="entry name" value="PG_MUTASE"/>
    <property type="match status" value="1"/>
</dbReference>
<feature type="binding site" evidence="2">
    <location>
        <begin position="8"/>
        <end position="15"/>
    </location>
    <ligand>
        <name>substrate</name>
    </ligand>
</feature>
<dbReference type="Pfam" id="PF00300">
    <property type="entry name" value="His_Phos_1"/>
    <property type="match status" value="1"/>
</dbReference>
<accession>A0A2N0YYD6</accession>
<dbReference type="SMART" id="SM00855">
    <property type="entry name" value="PGAM"/>
    <property type="match status" value="1"/>
</dbReference>
<dbReference type="RefSeq" id="WP_101178652.1">
    <property type="nucleotide sequence ID" value="NZ_PISE01000045.1"/>
</dbReference>
<dbReference type="EMBL" id="PISE01000045">
    <property type="protein sequence ID" value="PKG22255.1"/>
    <property type="molecule type" value="Genomic_DNA"/>
</dbReference>
<dbReference type="PANTHER" id="PTHR48100:SF59">
    <property type="entry name" value="ADENOSYLCOBALAMIN_ALPHA-RIBAZOLE PHOSPHATASE"/>
    <property type="match status" value="1"/>
</dbReference>
<sequence length="190" mass="22099">MTDICLIRHGETDWNVLGKIQGKTDIPLNENGIQQANMCRDYLEAFDWDVMVTSPLIRAKRTAEIINESLQLKIIEMQEFMEKSFGDAEGKTREEREKLYPNLEYPNQESRSDLIDRIMTGLEKIISDFPNQKVLLVAHGAVIHTLLHTLLEDRSELNNTYLKNACISNIFYQENKWNVKNYNIIDHLSI</sequence>
<evidence type="ECO:0000313" key="3">
    <source>
        <dbReference type="EMBL" id="PKG22255.1"/>
    </source>
</evidence>
<reference evidence="3 4" key="1">
    <citation type="journal article" date="2003" name="Int. J. Syst. Evol. Microbiol.">
        <title>Bacillus nealsonii sp. nov., isolated from a spacecraft-assembly facility, whose spores are gamma-radiation resistant.</title>
        <authorList>
            <person name="Venkateswaran K."/>
            <person name="Kempf M."/>
            <person name="Chen F."/>
            <person name="Satomi M."/>
            <person name="Nicholson W."/>
            <person name="Kern R."/>
        </authorList>
    </citation>
    <scope>NUCLEOTIDE SEQUENCE [LARGE SCALE GENOMIC DNA]</scope>
    <source>
        <strain evidence="3 4">FO-92</strain>
    </source>
</reference>
<dbReference type="InterPro" id="IPR050275">
    <property type="entry name" value="PGM_Phosphatase"/>
</dbReference>
<dbReference type="GO" id="GO:0005737">
    <property type="term" value="C:cytoplasm"/>
    <property type="evidence" value="ECO:0007669"/>
    <property type="project" value="TreeGrafter"/>
</dbReference>
<feature type="binding site" evidence="2">
    <location>
        <position position="58"/>
    </location>
    <ligand>
        <name>substrate</name>
    </ligand>
</feature>
<evidence type="ECO:0000256" key="1">
    <source>
        <dbReference type="PIRSR" id="PIRSR613078-1"/>
    </source>
</evidence>
<feature type="active site" description="Proton donor/acceptor" evidence="1">
    <location>
        <position position="82"/>
    </location>
</feature>
<protein>
    <submittedName>
        <fullName evidence="3">Histidine phosphatase family protein</fullName>
    </submittedName>
</protein>
<dbReference type="CDD" id="cd07067">
    <property type="entry name" value="HP_PGM_like"/>
    <property type="match status" value="1"/>
</dbReference>
<proteinExistence type="predicted"/>
<dbReference type="InterPro" id="IPR001345">
    <property type="entry name" value="PG/BPGM_mutase_AS"/>
</dbReference>
<dbReference type="Proteomes" id="UP000233375">
    <property type="component" value="Unassembled WGS sequence"/>
</dbReference>
<dbReference type="GO" id="GO:0016791">
    <property type="term" value="F:phosphatase activity"/>
    <property type="evidence" value="ECO:0007669"/>
    <property type="project" value="TreeGrafter"/>
</dbReference>
<feature type="active site" description="Tele-phosphohistidine intermediate" evidence="1">
    <location>
        <position position="9"/>
    </location>
</feature>
<dbReference type="SUPFAM" id="SSF53254">
    <property type="entry name" value="Phosphoglycerate mutase-like"/>
    <property type="match status" value="1"/>
</dbReference>
<dbReference type="Gene3D" id="3.40.50.1240">
    <property type="entry name" value="Phosphoglycerate mutase-like"/>
    <property type="match status" value="1"/>
</dbReference>
<dbReference type="InterPro" id="IPR013078">
    <property type="entry name" value="His_Pase_superF_clade-1"/>
</dbReference>
<evidence type="ECO:0000256" key="2">
    <source>
        <dbReference type="PIRSR" id="PIRSR613078-2"/>
    </source>
</evidence>
<dbReference type="OrthoDB" id="9782128at2"/>
<dbReference type="InterPro" id="IPR029033">
    <property type="entry name" value="His_PPase_superfam"/>
</dbReference>
<comment type="caution">
    <text evidence="3">The sequence shown here is derived from an EMBL/GenBank/DDBJ whole genome shotgun (WGS) entry which is preliminary data.</text>
</comment>
<name>A0A2N0YYD6_9BACI</name>
<dbReference type="AlphaFoldDB" id="A0A2N0YYD6"/>
<evidence type="ECO:0000313" key="4">
    <source>
        <dbReference type="Proteomes" id="UP000233375"/>
    </source>
</evidence>
<organism evidence="3 4">
    <name type="scientific">Niallia nealsonii</name>
    <dbReference type="NCBI Taxonomy" id="115979"/>
    <lineage>
        <taxon>Bacteria</taxon>
        <taxon>Bacillati</taxon>
        <taxon>Bacillota</taxon>
        <taxon>Bacilli</taxon>
        <taxon>Bacillales</taxon>
        <taxon>Bacillaceae</taxon>
        <taxon>Niallia</taxon>
    </lineage>
</organism>
<keyword evidence="4" id="KW-1185">Reference proteome</keyword>
<dbReference type="PANTHER" id="PTHR48100">
    <property type="entry name" value="BROAD-SPECIFICITY PHOSPHATASE YOR283W-RELATED"/>
    <property type="match status" value="1"/>
</dbReference>
<gene>
    <name evidence="3" type="ORF">CWS01_18325</name>
</gene>